<dbReference type="InterPro" id="IPR013783">
    <property type="entry name" value="Ig-like_fold"/>
</dbReference>
<dbReference type="EC" id="3.2.1.37" evidence="11"/>
<dbReference type="EMBL" id="ABDF02000005">
    <property type="protein sequence ID" value="EHK24037.1"/>
    <property type="molecule type" value="Genomic_DNA"/>
</dbReference>
<dbReference type="InParanoid" id="G9MQB5"/>
<dbReference type="GO" id="GO:0009044">
    <property type="term" value="F:xylan 1,4-beta-xylosidase activity"/>
    <property type="evidence" value="ECO:0007669"/>
    <property type="project" value="UniProtKB-EC"/>
</dbReference>
<evidence type="ECO:0000313" key="15">
    <source>
        <dbReference type="Proteomes" id="UP000007115"/>
    </source>
</evidence>
<evidence type="ECO:0000256" key="10">
    <source>
        <dbReference type="ARBA" id="ARBA00024574"/>
    </source>
</evidence>
<dbReference type="VEuPathDB" id="FungiDB:TRIVIDRAFT_200353"/>
<keyword evidence="3" id="KW-0858">Xylan degradation</keyword>
<keyword evidence="7" id="KW-0119">Carbohydrate metabolism</keyword>
<dbReference type="PROSITE" id="PS51820">
    <property type="entry name" value="PA14"/>
    <property type="match status" value="1"/>
</dbReference>
<name>G9MQB5_HYPVG</name>
<dbReference type="Gene3D" id="2.60.40.10">
    <property type="entry name" value="Immunoglobulins"/>
    <property type="match status" value="1"/>
</dbReference>
<feature type="chain" id="PRO_5003523540" description="xylan 1,4-beta-xylosidase" evidence="12">
    <location>
        <begin position="23"/>
        <end position="964"/>
    </location>
</feature>
<dbReference type="PANTHER" id="PTHR42721">
    <property type="entry name" value="SUGAR HYDROLASE-RELATED"/>
    <property type="match status" value="1"/>
</dbReference>
<dbReference type="GO" id="GO:0046556">
    <property type="term" value="F:alpha-L-arabinofuranosidase activity"/>
    <property type="evidence" value="ECO:0007669"/>
    <property type="project" value="TreeGrafter"/>
</dbReference>
<evidence type="ECO:0000256" key="8">
    <source>
        <dbReference type="ARBA" id="ARBA00023295"/>
    </source>
</evidence>
<dbReference type="GO" id="GO:0031222">
    <property type="term" value="P:arabinan catabolic process"/>
    <property type="evidence" value="ECO:0007669"/>
    <property type="project" value="TreeGrafter"/>
</dbReference>
<dbReference type="RefSeq" id="XP_013958237.1">
    <property type="nucleotide sequence ID" value="XM_014102762.1"/>
</dbReference>
<proteinExistence type="inferred from homology"/>
<dbReference type="PANTHER" id="PTHR42721:SF3">
    <property type="entry name" value="BETA-D-XYLOSIDASE 5-RELATED"/>
    <property type="match status" value="1"/>
</dbReference>
<dbReference type="GeneID" id="25790094"/>
<sequence length="964" mass="104777">MLLKHWKAAAFLAISAASHVDAGFLNFEGLAKRSNDGTATKPQNKDQFIDSLISKMTVSDLVLQLHLMFGDDIVGKDSHNELYDQTMHLSPTSPIGVIHDWYPMNKSFFNSIQKLQLDKSHIKVPMMLVEECLHGVGSFKQSLFPQNIAMAATFDTDIVYRIGRAIGTEARSIGIHGCFSPVLDLAHDPRWGRVQETFGEDKVLTSHIGVAYSSGLSKNKSWSDPDAVYPIMKTNQHFAAHGAAQAGHNTAPFTGLGTRQIMEDLLVPFKANYELGGARGAMMAYNEIDGIPAAVHPMLYQTLEDWNFDGFTLADDTCMRNILTQHRVANSQADAMQQWFNAGGMIDFYDWDLDSYLTITKDLVANGTVPLKTLQSHVRKILGVKWDLGLFKNAYIPENIDPIAIVASHQDVALEAAHKSIVLLKNDNNTLPLNPSSNTKIALIGPFADTINLGDYSGALGQYPAKYADTLRQGMLSHLKKSGHSGAQISSSWGTNSWEYNNQYVVPGYLLSSNGKTGGLKATYYGETNFTSPKASRSEVPAQDWGLYPPPGLSSNNFSAVWEGQFESPTDLDVNGWIGIAIGPNSTSKLYVDGKLITSKGYGPQGNVIGNIQGYGWTQANHSIPPQDGVEFTFKKGAKHQVRIEFQSWNNYKKTANVNSVNSQLIFWWNLVSPNGDALDQAVSVAKDSDVVVLAVGAAWNSDGEGGDRGTLDLAPSQDALAKKIYALGKPVILVLEGGRPFAIPDHYQQSSAVLSTFFGGQAGGQAISDVLFGTFNPGGRVPITVPYSVAQVPAYYNYKPSARAAQYLDIPSDPTYPFGYGLSYTTFSTSSPTASVRGTSSKRSNFDALASGQTFGGGDWITFSVTVENTGSVSGSYVAQIYLLGRVSTVTQPVKQLVGFQRVYLDAGEKKSVSIKLEVDRYLMILNRANKWELEKGSYTFALLENGGSNADTSKSVTLQCAG</sequence>
<evidence type="ECO:0000259" key="13">
    <source>
        <dbReference type="PROSITE" id="PS51820"/>
    </source>
</evidence>
<keyword evidence="4 12" id="KW-0732">Signal</keyword>
<protein>
    <recommendedName>
        <fullName evidence="11">xylan 1,4-beta-xylosidase</fullName>
        <ecNumber evidence="11">3.2.1.37</ecNumber>
    </recommendedName>
</protein>
<evidence type="ECO:0000313" key="14">
    <source>
        <dbReference type="EMBL" id="EHK24037.1"/>
    </source>
</evidence>
<dbReference type="STRING" id="413071.G9MQB5"/>
<organism evidence="14 15">
    <name type="scientific">Hypocrea virens (strain Gv29-8 / FGSC 10586)</name>
    <name type="common">Gliocladium virens</name>
    <name type="synonym">Trichoderma virens</name>
    <dbReference type="NCBI Taxonomy" id="413071"/>
    <lineage>
        <taxon>Eukaryota</taxon>
        <taxon>Fungi</taxon>
        <taxon>Dikarya</taxon>
        <taxon>Ascomycota</taxon>
        <taxon>Pezizomycotina</taxon>
        <taxon>Sordariomycetes</taxon>
        <taxon>Hypocreomycetidae</taxon>
        <taxon>Hypocreales</taxon>
        <taxon>Hypocreaceae</taxon>
        <taxon>Trichoderma</taxon>
    </lineage>
</organism>
<dbReference type="SMART" id="SM01217">
    <property type="entry name" value="Fn3_like"/>
    <property type="match status" value="1"/>
</dbReference>
<dbReference type="AlphaFoldDB" id="G9MQB5"/>
<dbReference type="GO" id="GO:0045493">
    <property type="term" value="P:xylan catabolic process"/>
    <property type="evidence" value="ECO:0007669"/>
    <property type="project" value="UniProtKB-KW"/>
</dbReference>
<dbReference type="Pfam" id="PF01915">
    <property type="entry name" value="Glyco_hydro_3_C"/>
    <property type="match status" value="1"/>
</dbReference>
<dbReference type="InterPro" id="IPR026891">
    <property type="entry name" value="Fn3-like"/>
</dbReference>
<dbReference type="OMA" id="GVIHDWY"/>
<dbReference type="Gene3D" id="3.40.50.1700">
    <property type="entry name" value="Glycoside hydrolase family 3 C-terminal domain"/>
    <property type="match status" value="2"/>
</dbReference>
<evidence type="ECO:0000256" key="7">
    <source>
        <dbReference type="ARBA" id="ARBA00023277"/>
    </source>
</evidence>
<keyword evidence="8" id="KW-0326">Glycosidase</keyword>
<evidence type="ECO:0000256" key="2">
    <source>
        <dbReference type="ARBA" id="ARBA00005336"/>
    </source>
</evidence>
<evidence type="ECO:0000256" key="11">
    <source>
        <dbReference type="ARBA" id="ARBA00026107"/>
    </source>
</evidence>
<dbReference type="InterPro" id="IPR002772">
    <property type="entry name" value="Glyco_hydro_3_C"/>
</dbReference>
<dbReference type="InterPro" id="IPR001764">
    <property type="entry name" value="Glyco_hydro_3_N"/>
</dbReference>
<evidence type="ECO:0000256" key="4">
    <source>
        <dbReference type="ARBA" id="ARBA00022729"/>
    </source>
</evidence>
<evidence type="ECO:0000256" key="3">
    <source>
        <dbReference type="ARBA" id="ARBA00022651"/>
    </source>
</evidence>
<dbReference type="InterPro" id="IPR044993">
    <property type="entry name" value="BXL"/>
</dbReference>
<dbReference type="InterPro" id="IPR011658">
    <property type="entry name" value="PA14_dom"/>
</dbReference>
<comment type="similarity">
    <text evidence="2">Belongs to the glycosyl hydrolase 3 family.</text>
</comment>
<reference evidence="14 15" key="1">
    <citation type="journal article" date="2011" name="Genome Biol.">
        <title>Comparative genome sequence analysis underscores mycoparasitism as the ancestral life style of Trichoderma.</title>
        <authorList>
            <person name="Kubicek C.P."/>
            <person name="Herrera-Estrella A."/>
            <person name="Seidl-Seiboth V."/>
            <person name="Martinez D.A."/>
            <person name="Druzhinina I.S."/>
            <person name="Thon M."/>
            <person name="Zeilinger S."/>
            <person name="Casas-Flores S."/>
            <person name="Horwitz B.A."/>
            <person name="Mukherjee P.K."/>
            <person name="Mukherjee M."/>
            <person name="Kredics L."/>
            <person name="Alcaraz L.D."/>
            <person name="Aerts A."/>
            <person name="Antal Z."/>
            <person name="Atanasova L."/>
            <person name="Cervantes-Badillo M.G."/>
            <person name="Challacombe J."/>
            <person name="Chertkov O."/>
            <person name="McCluskey K."/>
            <person name="Coulpier F."/>
            <person name="Deshpande N."/>
            <person name="von Doehren H."/>
            <person name="Ebbole D.J."/>
            <person name="Esquivel-Naranjo E.U."/>
            <person name="Fekete E."/>
            <person name="Flipphi M."/>
            <person name="Glaser F."/>
            <person name="Gomez-Rodriguez E.Y."/>
            <person name="Gruber S."/>
            <person name="Han C."/>
            <person name="Henrissat B."/>
            <person name="Hermosa R."/>
            <person name="Hernandez-Onate M."/>
            <person name="Karaffa L."/>
            <person name="Kosti I."/>
            <person name="Le Crom S."/>
            <person name="Lindquist E."/>
            <person name="Lucas S."/>
            <person name="Luebeck M."/>
            <person name="Luebeck P.S."/>
            <person name="Margeot A."/>
            <person name="Metz B."/>
            <person name="Misra M."/>
            <person name="Nevalainen H."/>
            <person name="Omann M."/>
            <person name="Packer N."/>
            <person name="Perrone G."/>
            <person name="Uresti-Rivera E.E."/>
            <person name="Salamov A."/>
            <person name="Schmoll M."/>
            <person name="Seiboth B."/>
            <person name="Shapiro H."/>
            <person name="Sukno S."/>
            <person name="Tamayo-Ramos J.A."/>
            <person name="Tisch D."/>
            <person name="Wiest A."/>
            <person name="Wilkinson H.H."/>
            <person name="Zhang M."/>
            <person name="Coutinho P.M."/>
            <person name="Kenerley C.M."/>
            <person name="Monte E."/>
            <person name="Baker S.E."/>
            <person name="Grigoriev I.V."/>
        </authorList>
    </citation>
    <scope>NUCLEOTIDE SEQUENCE [LARGE SCALE GENOMIC DNA]</scope>
    <source>
        <strain evidence="15">Gv29-8 / FGSC 10586</strain>
    </source>
</reference>
<dbReference type="OrthoDB" id="2123594at2759"/>
<dbReference type="InterPro" id="IPR036962">
    <property type="entry name" value="Glyco_hydro_3_N_sf"/>
</dbReference>
<dbReference type="HOGENOM" id="CLU_004542_5_1_1"/>
<dbReference type="InterPro" id="IPR036881">
    <property type="entry name" value="Glyco_hydro_3_C_sf"/>
</dbReference>
<dbReference type="Pfam" id="PF14310">
    <property type="entry name" value="Fn3-like"/>
    <property type="match status" value="1"/>
</dbReference>
<dbReference type="Proteomes" id="UP000007115">
    <property type="component" value="Unassembled WGS sequence"/>
</dbReference>
<evidence type="ECO:0000256" key="12">
    <source>
        <dbReference type="SAM" id="SignalP"/>
    </source>
</evidence>
<comment type="pathway">
    <text evidence="1">Glycan degradation; xylan degradation.</text>
</comment>
<dbReference type="Pfam" id="PF07691">
    <property type="entry name" value="PA14"/>
    <property type="match status" value="1"/>
</dbReference>
<dbReference type="Gene3D" id="3.20.20.300">
    <property type="entry name" value="Glycoside hydrolase, family 3, N-terminal domain"/>
    <property type="match status" value="1"/>
</dbReference>
<comment type="caution">
    <text evidence="14">The sequence shown here is derived from an EMBL/GenBank/DDBJ whole genome shotgun (WGS) entry which is preliminary data.</text>
</comment>
<accession>G9MQB5</accession>
<keyword evidence="6" id="KW-0325">Glycoprotein</keyword>
<keyword evidence="9" id="KW-0624">Polysaccharide degradation</keyword>
<evidence type="ECO:0000256" key="1">
    <source>
        <dbReference type="ARBA" id="ARBA00004851"/>
    </source>
</evidence>
<feature type="signal peptide" evidence="12">
    <location>
        <begin position="1"/>
        <end position="22"/>
    </location>
</feature>
<feature type="domain" description="PA14" evidence="13">
    <location>
        <begin position="515"/>
        <end position="683"/>
    </location>
</feature>
<dbReference type="SUPFAM" id="SSF52279">
    <property type="entry name" value="Beta-D-glucan exohydrolase, C-terminal domain"/>
    <property type="match status" value="1"/>
</dbReference>
<dbReference type="PRINTS" id="PR00133">
    <property type="entry name" value="GLHYDRLASE3"/>
</dbReference>
<evidence type="ECO:0000256" key="5">
    <source>
        <dbReference type="ARBA" id="ARBA00022801"/>
    </source>
</evidence>
<dbReference type="InterPro" id="IPR037524">
    <property type="entry name" value="PA14/GLEYA"/>
</dbReference>
<keyword evidence="15" id="KW-1185">Reference proteome</keyword>
<dbReference type="InterPro" id="IPR017853">
    <property type="entry name" value="GH"/>
</dbReference>
<dbReference type="SUPFAM" id="SSF51445">
    <property type="entry name" value="(Trans)glycosidases"/>
    <property type="match status" value="1"/>
</dbReference>
<dbReference type="Pfam" id="PF00933">
    <property type="entry name" value="Glyco_hydro_3"/>
    <property type="match status" value="1"/>
</dbReference>
<comment type="catalytic activity">
    <reaction evidence="10">
        <text>Hydrolysis of (1-&gt;4)-beta-D-xylans, to remove successive D-xylose residues from the non-reducing termini.</text>
        <dbReference type="EC" id="3.2.1.37"/>
    </reaction>
</comment>
<evidence type="ECO:0000256" key="9">
    <source>
        <dbReference type="ARBA" id="ARBA00023326"/>
    </source>
</evidence>
<keyword evidence="5 14" id="KW-0378">Hydrolase</keyword>
<gene>
    <name evidence="14" type="ORF">TRIVIDRAFT_200353</name>
</gene>
<evidence type="ECO:0000256" key="6">
    <source>
        <dbReference type="ARBA" id="ARBA00023180"/>
    </source>
</evidence>
<dbReference type="eggNOG" id="ENOG502RVG0">
    <property type="taxonomic scope" value="Eukaryota"/>
</dbReference>